<dbReference type="InterPro" id="IPR000235">
    <property type="entry name" value="Ribosomal_uS7"/>
</dbReference>
<evidence type="ECO:0000256" key="2">
    <source>
        <dbReference type="ARBA" id="ARBA00022980"/>
    </source>
</evidence>
<dbReference type="KEGG" id="mbr:MONBRDRAFT_27460"/>
<dbReference type="eggNOG" id="KOG3291">
    <property type="taxonomic scope" value="Eukaryota"/>
</dbReference>
<dbReference type="OMA" id="DDTHRMA"/>
<dbReference type="PANTHER" id="PTHR11205">
    <property type="entry name" value="RIBOSOMAL PROTEIN S7"/>
    <property type="match status" value="1"/>
</dbReference>
<keyword evidence="6" id="KW-1185">Reference proteome</keyword>
<organism evidence="5 6">
    <name type="scientific">Monosiga brevicollis</name>
    <name type="common">Choanoflagellate</name>
    <dbReference type="NCBI Taxonomy" id="81824"/>
    <lineage>
        <taxon>Eukaryota</taxon>
        <taxon>Choanoflagellata</taxon>
        <taxon>Craspedida</taxon>
        <taxon>Salpingoecidae</taxon>
        <taxon>Monosiga</taxon>
    </lineage>
</organism>
<dbReference type="RefSeq" id="XP_001747960.1">
    <property type="nucleotide sequence ID" value="XM_001747908.1"/>
</dbReference>
<dbReference type="InterPro" id="IPR036823">
    <property type="entry name" value="Ribosomal_uS7_dom_sf"/>
</dbReference>
<comment type="similarity">
    <text evidence="1">Belongs to the universal ribosomal protein uS7 family.</text>
</comment>
<evidence type="ECO:0000256" key="3">
    <source>
        <dbReference type="ARBA" id="ARBA00023274"/>
    </source>
</evidence>
<proteinExistence type="inferred from homology"/>
<dbReference type="GO" id="GO:0019843">
    <property type="term" value="F:rRNA binding"/>
    <property type="evidence" value="ECO:0000318"/>
    <property type="project" value="GO_Central"/>
</dbReference>
<dbReference type="GO" id="GO:0005840">
    <property type="term" value="C:ribosome"/>
    <property type="evidence" value="ECO:0000318"/>
    <property type="project" value="GO_Central"/>
</dbReference>
<dbReference type="InterPro" id="IPR023798">
    <property type="entry name" value="Ribosomal_uS7_dom"/>
</dbReference>
<keyword evidence="3" id="KW-0687">Ribonucleoprotein</keyword>
<dbReference type="EMBL" id="CH991560">
    <property type="protein sequence ID" value="EDQ87347.1"/>
    <property type="molecule type" value="Genomic_DNA"/>
</dbReference>
<sequence>MYDGKKTAALRVLQETFIIIKKAKFDEARQAALKQGLVVMTPSGAIPVPKPVNPMQVFQDAIENVKPTVALTPVKKSGSIHQVPTPLTAKRRQSLAIKWIIGAARSRKKLLMPEALAAEIMEAANNTGAAVRKRIETHKMAEANRALAHLRWQ</sequence>
<dbReference type="FunCoup" id="A9V5C1">
    <property type="interactions" value="440"/>
</dbReference>
<dbReference type="Proteomes" id="UP000001357">
    <property type="component" value="Unassembled WGS sequence"/>
</dbReference>
<dbReference type="InParanoid" id="A9V5C1"/>
<gene>
    <name evidence="5" type="ORF">MONBRDRAFT_27460</name>
</gene>
<name>A9V5C1_MONBE</name>
<dbReference type="GO" id="GO:0003729">
    <property type="term" value="F:mRNA binding"/>
    <property type="evidence" value="ECO:0000318"/>
    <property type="project" value="GO_Central"/>
</dbReference>
<reference evidence="5 6" key="1">
    <citation type="journal article" date="2008" name="Nature">
        <title>The genome of the choanoflagellate Monosiga brevicollis and the origin of metazoans.</title>
        <authorList>
            <consortium name="JGI Sequencing"/>
            <person name="King N."/>
            <person name="Westbrook M.J."/>
            <person name="Young S.L."/>
            <person name="Kuo A."/>
            <person name="Abedin M."/>
            <person name="Chapman J."/>
            <person name="Fairclough S."/>
            <person name="Hellsten U."/>
            <person name="Isogai Y."/>
            <person name="Letunic I."/>
            <person name="Marr M."/>
            <person name="Pincus D."/>
            <person name="Putnam N."/>
            <person name="Rokas A."/>
            <person name="Wright K.J."/>
            <person name="Zuzow R."/>
            <person name="Dirks W."/>
            <person name="Good M."/>
            <person name="Goodstein D."/>
            <person name="Lemons D."/>
            <person name="Li W."/>
            <person name="Lyons J.B."/>
            <person name="Morris A."/>
            <person name="Nichols S."/>
            <person name="Richter D.J."/>
            <person name="Salamov A."/>
            <person name="Bork P."/>
            <person name="Lim W.A."/>
            <person name="Manning G."/>
            <person name="Miller W.T."/>
            <person name="McGinnis W."/>
            <person name="Shapiro H."/>
            <person name="Tjian R."/>
            <person name="Grigoriev I.V."/>
            <person name="Rokhsar D."/>
        </authorList>
    </citation>
    <scope>NUCLEOTIDE SEQUENCE [LARGE SCALE GENOMIC DNA]</scope>
    <source>
        <strain evidence="6">MX1 / ATCC 50154</strain>
    </source>
</reference>
<dbReference type="GO" id="GO:0005763">
    <property type="term" value="C:mitochondrial small ribosomal subunit"/>
    <property type="evidence" value="ECO:0000318"/>
    <property type="project" value="GO_Central"/>
</dbReference>
<protein>
    <recommendedName>
        <fullName evidence="4">Small ribosomal subunit protein uS7 domain-containing protein</fullName>
    </recommendedName>
</protein>
<evidence type="ECO:0000259" key="4">
    <source>
        <dbReference type="Pfam" id="PF00177"/>
    </source>
</evidence>
<evidence type="ECO:0000313" key="5">
    <source>
        <dbReference type="EMBL" id="EDQ87347.1"/>
    </source>
</evidence>
<accession>A9V5C1</accession>
<dbReference type="AlphaFoldDB" id="A9V5C1"/>
<dbReference type="GO" id="GO:0003735">
    <property type="term" value="F:structural constituent of ribosome"/>
    <property type="evidence" value="ECO:0000318"/>
    <property type="project" value="GO_Central"/>
</dbReference>
<dbReference type="PIRSF" id="PIRSF002122">
    <property type="entry name" value="RPS7p_RPS7a_RPS5e_RPS7o"/>
    <property type="match status" value="1"/>
</dbReference>
<dbReference type="GO" id="GO:0006412">
    <property type="term" value="P:translation"/>
    <property type="evidence" value="ECO:0000318"/>
    <property type="project" value="GO_Central"/>
</dbReference>
<evidence type="ECO:0000313" key="6">
    <source>
        <dbReference type="Proteomes" id="UP000001357"/>
    </source>
</evidence>
<dbReference type="SUPFAM" id="SSF47973">
    <property type="entry name" value="Ribosomal protein S7"/>
    <property type="match status" value="1"/>
</dbReference>
<evidence type="ECO:0000256" key="1">
    <source>
        <dbReference type="ARBA" id="ARBA00007151"/>
    </source>
</evidence>
<dbReference type="STRING" id="81824.A9V5C1"/>
<dbReference type="GeneID" id="5893185"/>
<keyword evidence="2" id="KW-0689">Ribosomal protein</keyword>
<dbReference type="Gene3D" id="1.10.455.10">
    <property type="entry name" value="Ribosomal protein S7 domain"/>
    <property type="match status" value="1"/>
</dbReference>
<feature type="domain" description="Small ribosomal subunit protein uS7" evidence="4">
    <location>
        <begin position="1"/>
        <end position="145"/>
    </location>
</feature>
<dbReference type="Pfam" id="PF00177">
    <property type="entry name" value="Ribosomal_S7"/>
    <property type="match status" value="1"/>
</dbReference>